<dbReference type="EMBL" id="JPPY01000078">
    <property type="protein sequence ID" value="KND36558.1"/>
    <property type="molecule type" value="Genomic_DNA"/>
</dbReference>
<protein>
    <submittedName>
        <fullName evidence="1">Uncharacterized protein</fullName>
    </submittedName>
</protein>
<organism evidence="1 2">
    <name type="scientific">Streptomyces acidiscabies</name>
    <dbReference type="NCBI Taxonomy" id="42234"/>
    <lineage>
        <taxon>Bacteria</taxon>
        <taxon>Bacillati</taxon>
        <taxon>Actinomycetota</taxon>
        <taxon>Actinomycetes</taxon>
        <taxon>Kitasatosporales</taxon>
        <taxon>Streptomycetaceae</taxon>
        <taxon>Streptomyces</taxon>
    </lineage>
</organism>
<sequence length="213" mass="23114">MFTERSLAADVLAVGSPYPLALTGGCALRAHGVVGWSRGVGVATEHPSRLEWIASQVAVGLAELGWAAQVSEKGPLFARLAVDFPEGPVSVSLCKEIFHRPPVETPAGLALSLPDALGVKVRDFVRRGYARDLARVAAGADTWSWPELEELGRRHSPDGLELADLQGRLVRTEWLDDTEFTGCADVGRLRRWAQLWADDIGERLLEGGVPEER</sequence>
<dbReference type="OrthoDB" id="3870258at2"/>
<dbReference type="Proteomes" id="UP000037151">
    <property type="component" value="Unassembled WGS sequence"/>
</dbReference>
<accession>A0A0L0KFE8</accession>
<name>A0A0L0KFE8_9ACTN</name>
<evidence type="ECO:0000313" key="1">
    <source>
        <dbReference type="EMBL" id="KND36558.1"/>
    </source>
</evidence>
<evidence type="ECO:0000313" key="2">
    <source>
        <dbReference type="Proteomes" id="UP000037151"/>
    </source>
</evidence>
<dbReference type="PATRIC" id="fig|42234.21.peg.2582"/>
<proteinExistence type="predicted"/>
<comment type="caution">
    <text evidence="1">The sequence shown here is derived from an EMBL/GenBank/DDBJ whole genome shotgun (WGS) entry which is preliminary data.</text>
</comment>
<reference evidence="2" key="1">
    <citation type="submission" date="2014-07" db="EMBL/GenBank/DDBJ databases">
        <title>Genome sequencing of plant-pathogenic Streptomyces species.</title>
        <authorList>
            <person name="Harrison J."/>
            <person name="Sapp M."/>
            <person name="Thwaites R."/>
            <person name="Studholme D.J."/>
        </authorList>
    </citation>
    <scope>NUCLEOTIDE SEQUENCE [LARGE SCALE GENOMIC DNA]</scope>
    <source>
        <strain evidence="2">NCPPB 4445</strain>
    </source>
</reference>
<dbReference type="AlphaFoldDB" id="A0A0L0KFE8"/>
<dbReference type="RefSeq" id="WP_050370678.1">
    <property type="nucleotide sequence ID" value="NZ_KQ257813.1"/>
</dbReference>
<dbReference type="PROSITE" id="PS51257">
    <property type="entry name" value="PROKAR_LIPOPROTEIN"/>
    <property type="match status" value="1"/>
</dbReference>
<gene>
    <name evidence="1" type="ORF">IQ63_12510</name>
</gene>